<dbReference type="PROSITE" id="PS51733">
    <property type="entry name" value="BPL_LPL_CATALYTIC"/>
    <property type="match status" value="1"/>
</dbReference>
<dbReference type="Proteomes" id="UP000280188">
    <property type="component" value="Chromosome"/>
</dbReference>
<sequence length="335" mass="35958">MASIRLLHLGKLSPEALHRAYAGLAEAQGEQDMPILLLAQSDAHLSLGAAQGPGAELDRQACERLDIPVLRRPLGGGVVWVDPGQLNYFFIFPAAAGVRRAPELFARVAPWVLAVHAHFGLEVEARSGQDFWCRGRKIGGTGAASIGHDLVLGGSFILDAQWTSFADCVAAPSAGFRTWLKVALEEGLGSWSRLLGRVVGPEVVLDACPALLRAAGWDVVVSSPTEAERCAMTQVELEDVDWEQAVGRRVRAGIKLKAGAFLTERHWPDGHWLRVWTENGAFRRVAGSAWSAGQGGMLTGLQPGSAGFDERLREMAGAGAALWGERLSETAVWTD</sequence>
<dbReference type="KEGG" id="afj:AFERRID_05000"/>
<dbReference type="InterPro" id="IPR004143">
    <property type="entry name" value="BPL_LPL_catalytic"/>
</dbReference>
<evidence type="ECO:0000259" key="1">
    <source>
        <dbReference type="PROSITE" id="PS51733"/>
    </source>
</evidence>
<dbReference type="Gene3D" id="3.30.930.10">
    <property type="entry name" value="Bira Bifunctional Protein, Domain 2"/>
    <property type="match status" value="1"/>
</dbReference>
<dbReference type="EMBL" id="AP018795">
    <property type="protein sequence ID" value="BBF64282.1"/>
    <property type="molecule type" value="Genomic_DNA"/>
</dbReference>
<dbReference type="Pfam" id="PF21948">
    <property type="entry name" value="LplA-B_cat"/>
    <property type="match status" value="1"/>
</dbReference>
<evidence type="ECO:0000313" key="3">
    <source>
        <dbReference type="Proteomes" id="UP000280188"/>
    </source>
</evidence>
<reference evidence="2 3" key="1">
    <citation type="journal article" date="2018" name="Microbiol. Resour. Announc.">
        <title>Complete Genome Sequence of Acidithiobacillus ferridurans JCM 18981.</title>
        <authorList>
            <person name="Miyauchi T."/>
            <person name="Kouzuma A."/>
            <person name="Abe T."/>
            <person name="Watanabe K."/>
        </authorList>
    </citation>
    <scope>NUCLEOTIDE SEQUENCE [LARGE SCALE GENOMIC DNA]</scope>
    <source>
        <strain evidence="3">ATCC 33020 / DSM 29468 / JCM 18981 / 11Fe</strain>
    </source>
</reference>
<keyword evidence="2" id="KW-0436">Ligase</keyword>
<keyword evidence="3" id="KW-1185">Reference proteome</keyword>
<accession>A0A2Z6IF59</accession>
<dbReference type="RefSeq" id="WP_172959319.1">
    <property type="nucleotide sequence ID" value="NZ_AP018795.1"/>
</dbReference>
<proteinExistence type="predicted"/>
<dbReference type="GO" id="GO:0016874">
    <property type="term" value="F:ligase activity"/>
    <property type="evidence" value="ECO:0007669"/>
    <property type="project" value="UniProtKB-KW"/>
</dbReference>
<dbReference type="AlphaFoldDB" id="A0A2Z6IF59"/>
<protein>
    <submittedName>
        <fullName evidence="2">Lipoate--protein ligase 2</fullName>
    </submittedName>
</protein>
<dbReference type="InterPro" id="IPR050664">
    <property type="entry name" value="Octanoyltrans_LipM/LipL"/>
</dbReference>
<dbReference type="InterPro" id="IPR045864">
    <property type="entry name" value="aa-tRNA-synth_II/BPL/LPL"/>
</dbReference>
<dbReference type="PANTHER" id="PTHR43679">
    <property type="entry name" value="OCTANOYLTRANSFERASE LIPM-RELATED"/>
    <property type="match status" value="1"/>
</dbReference>
<name>A0A2Z6IF59_ACIFI</name>
<dbReference type="SUPFAM" id="SSF55681">
    <property type="entry name" value="Class II aaRS and biotin synthetases"/>
    <property type="match status" value="1"/>
</dbReference>
<evidence type="ECO:0000313" key="2">
    <source>
        <dbReference type="EMBL" id="BBF64282.1"/>
    </source>
</evidence>
<organism evidence="2 3">
    <name type="scientific">Acidithiobacillus ferridurans</name>
    <dbReference type="NCBI Taxonomy" id="1232575"/>
    <lineage>
        <taxon>Bacteria</taxon>
        <taxon>Pseudomonadati</taxon>
        <taxon>Pseudomonadota</taxon>
        <taxon>Acidithiobacillia</taxon>
        <taxon>Acidithiobacillales</taxon>
        <taxon>Acidithiobacillaceae</taxon>
        <taxon>Acidithiobacillus</taxon>
    </lineage>
</organism>
<gene>
    <name evidence="2" type="ORF">AFERRID_05000</name>
</gene>
<dbReference type="PANTHER" id="PTHR43679:SF2">
    <property type="entry name" value="OCTANOYL-[GCVH]:PROTEIN N-OCTANOYLTRANSFERASE"/>
    <property type="match status" value="1"/>
</dbReference>
<feature type="domain" description="BPL/LPL catalytic" evidence="1">
    <location>
        <begin position="30"/>
        <end position="203"/>
    </location>
</feature>